<proteinExistence type="predicted"/>
<organism evidence="2 3">
    <name type="scientific">Cephalotus follicularis</name>
    <name type="common">Albany pitcher plant</name>
    <dbReference type="NCBI Taxonomy" id="3775"/>
    <lineage>
        <taxon>Eukaryota</taxon>
        <taxon>Viridiplantae</taxon>
        <taxon>Streptophyta</taxon>
        <taxon>Embryophyta</taxon>
        <taxon>Tracheophyta</taxon>
        <taxon>Spermatophyta</taxon>
        <taxon>Magnoliopsida</taxon>
        <taxon>eudicotyledons</taxon>
        <taxon>Gunneridae</taxon>
        <taxon>Pentapetalae</taxon>
        <taxon>rosids</taxon>
        <taxon>fabids</taxon>
        <taxon>Oxalidales</taxon>
        <taxon>Cephalotaceae</taxon>
        <taxon>Cephalotus</taxon>
    </lineage>
</organism>
<comment type="caution">
    <text evidence="2">The sequence shown here is derived from an EMBL/GenBank/DDBJ whole genome shotgun (WGS) entry which is preliminary data.</text>
</comment>
<name>A0A1Q3BTN8_CEPFO</name>
<dbReference type="AlphaFoldDB" id="A0A1Q3BTN8"/>
<dbReference type="Pfam" id="PF22936">
    <property type="entry name" value="Pol_BBD"/>
    <property type="match status" value="1"/>
</dbReference>
<reference evidence="3" key="1">
    <citation type="submission" date="2016-04" db="EMBL/GenBank/DDBJ databases">
        <title>Cephalotus genome sequencing.</title>
        <authorList>
            <person name="Fukushima K."/>
            <person name="Hasebe M."/>
            <person name="Fang X."/>
        </authorList>
    </citation>
    <scope>NUCLEOTIDE SEQUENCE [LARGE SCALE GENOMIC DNA]</scope>
    <source>
        <strain evidence="3">cv. St1</strain>
    </source>
</reference>
<dbReference type="InParanoid" id="A0A1Q3BTN8"/>
<feature type="domain" description="Retrovirus-related Pol polyprotein from transposon TNT 1-94-like beta-barrel" evidence="1">
    <location>
        <begin position="2"/>
        <end position="77"/>
    </location>
</feature>
<dbReference type="Proteomes" id="UP000187406">
    <property type="component" value="Unassembled WGS sequence"/>
</dbReference>
<gene>
    <name evidence="2" type="ORF">CFOL_v3_14814</name>
</gene>
<keyword evidence="3" id="KW-1185">Reference proteome</keyword>
<protein>
    <recommendedName>
        <fullName evidence="1">Retrovirus-related Pol polyprotein from transposon TNT 1-94-like beta-barrel domain-containing protein</fullName>
    </recommendedName>
</protein>
<evidence type="ECO:0000313" key="2">
    <source>
        <dbReference type="EMBL" id="GAV71320.1"/>
    </source>
</evidence>
<accession>A0A1Q3BTN8</accession>
<dbReference type="OrthoDB" id="1932348at2759"/>
<evidence type="ECO:0000313" key="3">
    <source>
        <dbReference type="Proteomes" id="UP000187406"/>
    </source>
</evidence>
<feature type="non-terminal residue" evidence="2">
    <location>
        <position position="1"/>
    </location>
</feature>
<dbReference type="EMBL" id="BDDD01000907">
    <property type="protein sequence ID" value="GAV71320.1"/>
    <property type="molecule type" value="Genomic_DNA"/>
</dbReference>
<dbReference type="InterPro" id="IPR054722">
    <property type="entry name" value="PolX-like_BBD"/>
</dbReference>
<evidence type="ECO:0000259" key="1">
    <source>
        <dbReference type="Pfam" id="PF22936"/>
    </source>
</evidence>
<sequence>QWYLDSGCSKHMTDDKSLFVKFESNEGGDVTFGDNAKGKIKGFGTIGNHKTSIRNVLFVDGLKHNLLSISQLCEKDCRVTFEKDSCKVIDINNDQIKFIGYRHGNGYVRTANSIRVHCNND</sequence>